<organism evidence="3 4">
    <name type="scientific">Massilia aquatica</name>
    <dbReference type="NCBI Taxonomy" id="2609000"/>
    <lineage>
        <taxon>Bacteria</taxon>
        <taxon>Pseudomonadati</taxon>
        <taxon>Pseudomonadota</taxon>
        <taxon>Betaproteobacteria</taxon>
        <taxon>Burkholderiales</taxon>
        <taxon>Oxalobacteraceae</taxon>
        <taxon>Telluria group</taxon>
        <taxon>Massilia</taxon>
    </lineage>
</organism>
<dbReference type="RefSeq" id="WP_167081194.1">
    <property type="nucleotide sequence ID" value="NZ_VVIW01000033.1"/>
</dbReference>
<gene>
    <name evidence="3" type="ORF">F1609_30705</name>
</gene>
<proteinExistence type="predicted"/>
<evidence type="ECO:0000313" key="4">
    <source>
        <dbReference type="Proteomes" id="UP000819052"/>
    </source>
</evidence>
<dbReference type="InterPro" id="IPR050892">
    <property type="entry name" value="ADP-ribose_metab_enzymes"/>
</dbReference>
<dbReference type="EMBL" id="VVIW01000033">
    <property type="protein sequence ID" value="NHZ44495.1"/>
    <property type="molecule type" value="Genomic_DNA"/>
</dbReference>
<evidence type="ECO:0000256" key="1">
    <source>
        <dbReference type="ARBA" id="ARBA00035885"/>
    </source>
</evidence>
<feature type="domain" description="Macro" evidence="2">
    <location>
        <begin position="1"/>
        <end position="155"/>
    </location>
</feature>
<comment type="caution">
    <text evidence="3">The sequence shown here is derived from an EMBL/GenBank/DDBJ whole genome shotgun (WGS) entry which is preliminary data.</text>
</comment>
<reference evidence="3 4" key="1">
    <citation type="submission" date="2019-09" db="EMBL/GenBank/DDBJ databases">
        <title>Taxonomy of Antarctic Massilia spp.: description of Massilia rubra sp. nov., Massilia aquatica sp. nov., Massilia mucilaginosa sp. nov., Massilia frigida sp. nov. isolated from streams, lakes and regoliths.</title>
        <authorList>
            <person name="Holochova P."/>
            <person name="Sedlacek I."/>
            <person name="Kralova S."/>
            <person name="Maslanova I."/>
            <person name="Busse H.-J."/>
            <person name="Stankova E."/>
            <person name="Vrbovska V."/>
            <person name="Kovarovic V."/>
            <person name="Bartak M."/>
            <person name="Svec P."/>
            <person name="Pantucek R."/>
        </authorList>
    </citation>
    <scope>NUCLEOTIDE SEQUENCE [LARGE SCALE GENOMIC DNA]</scope>
    <source>
        <strain evidence="3 4">CCM 8693</strain>
    </source>
</reference>
<comment type="catalytic activity">
    <reaction evidence="1">
        <text>an N-(ADP-alpha-D-ribosyl)-thymidine in DNA + H2O = a thymidine in DNA + ADP-D-ribose</text>
        <dbReference type="Rhea" id="RHEA:71655"/>
        <dbReference type="Rhea" id="RHEA-COMP:13556"/>
        <dbReference type="Rhea" id="RHEA-COMP:18051"/>
        <dbReference type="ChEBI" id="CHEBI:15377"/>
        <dbReference type="ChEBI" id="CHEBI:57967"/>
        <dbReference type="ChEBI" id="CHEBI:137386"/>
        <dbReference type="ChEBI" id="CHEBI:191199"/>
    </reaction>
    <physiologicalReaction direction="left-to-right" evidence="1">
        <dbReference type="Rhea" id="RHEA:71656"/>
    </physiologicalReaction>
</comment>
<dbReference type="SUPFAM" id="SSF52949">
    <property type="entry name" value="Macro domain-like"/>
    <property type="match status" value="1"/>
</dbReference>
<evidence type="ECO:0000259" key="2">
    <source>
        <dbReference type="PROSITE" id="PS51154"/>
    </source>
</evidence>
<dbReference type="Proteomes" id="UP000819052">
    <property type="component" value="Unassembled WGS sequence"/>
</dbReference>
<dbReference type="PANTHER" id="PTHR12521:SF0">
    <property type="entry name" value="ADP-RIBOSE GLYCOHYDROLASE OARD1"/>
    <property type="match status" value="1"/>
</dbReference>
<accession>A0ABX0MBD5</accession>
<dbReference type="SMART" id="SM00506">
    <property type="entry name" value="A1pp"/>
    <property type="match status" value="1"/>
</dbReference>
<name>A0ABX0MBD5_9BURK</name>
<dbReference type="Pfam" id="PF01661">
    <property type="entry name" value="Macro"/>
    <property type="match status" value="1"/>
</dbReference>
<dbReference type="InterPro" id="IPR043472">
    <property type="entry name" value="Macro_dom-like"/>
</dbReference>
<evidence type="ECO:0000313" key="3">
    <source>
        <dbReference type="EMBL" id="NHZ44495.1"/>
    </source>
</evidence>
<protein>
    <submittedName>
        <fullName evidence="3">Phosphatase</fullName>
    </submittedName>
</protein>
<dbReference type="PROSITE" id="PS51154">
    <property type="entry name" value="MACRO"/>
    <property type="match status" value="1"/>
</dbReference>
<dbReference type="InterPro" id="IPR002589">
    <property type="entry name" value="Macro_dom"/>
</dbReference>
<sequence>MKTINGDLLQLALDGNFDVIVHGCNCQCQMGKGIALSIRRLFPEAFAADQSTAKGDAGKLGTISVAHIQRDGRTFTIVNGYTQCHWRGDGNKADYAAIAGVMREVKKQFKGKRIGYPKIGAGLAGGDWARIVPIIEEELAGEDHTFVEFVAAAKS</sequence>
<dbReference type="Gene3D" id="3.40.220.10">
    <property type="entry name" value="Leucine Aminopeptidase, subunit E, domain 1"/>
    <property type="match status" value="1"/>
</dbReference>
<keyword evidence="4" id="KW-1185">Reference proteome</keyword>
<dbReference type="PANTHER" id="PTHR12521">
    <property type="entry name" value="PROTEIN C6ORF130"/>
    <property type="match status" value="1"/>
</dbReference>